<keyword evidence="5" id="KW-0472">Membrane</keyword>
<dbReference type="InterPro" id="IPR001148">
    <property type="entry name" value="CA_dom"/>
</dbReference>
<dbReference type="SMART" id="SM01057">
    <property type="entry name" value="Carb_anhydrase"/>
    <property type="match status" value="1"/>
</dbReference>
<evidence type="ECO:0000313" key="7">
    <source>
        <dbReference type="EMBL" id="KAK5637790.1"/>
    </source>
</evidence>
<evidence type="ECO:0000256" key="3">
    <source>
        <dbReference type="ARBA" id="ARBA00022833"/>
    </source>
</evidence>
<dbReference type="CDD" id="cd00326">
    <property type="entry name" value="alpha_CA"/>
    <property type="match status" value="1"/>
</dbReference>
<comment type="caution">
    <text evidence="7">The sequence shown here is derived from an EMBL/GenBank/DDBJ whole genome shotgun (WGS) entry which is preliminary data.</text>
</comment>
<comment type="cofactor">
    <cofactor evidence="4">
        <name>Zn(2+)</name>
        <dbReference type="ChEBI" id="CHEBI:29105"/>
    </cofactor>
</comment>
<keyword evidence="8" id="KW-1185">Reference proteome</keyword>
<dbReference type="PANTHER" id="PTHR18952">
    <property type="entry name" value="CARBONIC ANHYDRASE"/>
    <property type="match status" value="1"/>
</dbReference>
<keyword evidence="2 4" id="KW-0479">Metal-binding</keyword>
<dbReference type="EMBL" id="JAVRBK010000113">
    <property type="protein sequence ID" value="KAK5637790.1"/>
    <property type="molecule type" value="Genomic_DNA"/>
</dbReference>
<dbReference type="Proteomes" id="UP001329430">
    <property type="component" value="Unassembled WGS sequence"/>
</dbReference>
<gene>
    <name evidence="7" type="ORF">RI129_000026</name>
</gene>
<organism evidence="7 8">
    <name type="scientific">Pyrocoelia pectoralis</name>
    <dbReference type="NCBI Taxonomy" id="417401"/>
    <lineage>
        <taxon>Eukaryota</taxon>
        <taxon>Metazoa</taxon>
        <taxon>Ecdysozoa</taxon>
        <taxon>Arthropoda</taxon>
        <taxon>Hexapoda</taxon>
        <taxon>Insecta</taxon>
        <taxon>Pterygota</taxon>
        <taxon>Neoptera</taxon>
        <taxon>Endopterygota</taxon>
        <taxon>Coleoptera</taxon>
        <taxon>Polyphaga</taxon>
        <taxon>Elateriformia</taxon>
        <taxon>Elateroidea</taxon>
        <taxon>Lampyridae</taxon>
        <taxon>Lampyrinae</taxon>
        <taxon>Pyrocoelia</taxon>
    </lineage>
</organism>
<dbReference type="PROSITE" id="PS51144">
    <property type="entry name" value="ALPHA_CA_2"/>
    <property type="match status" value="1"/>
</dbReference>
<proteinExistence type="inferred from homology"/>
<dbReference type="PROSITE" id="PS00162">
    <property type="entry name" value="ALPHA_CA_1"/>
    <property type="match status" value="1"/>
</dbReference>
<evidence type="ECO:0000256" key="2">
    <source>
        <dbReference type="ARBA" id="ARBA00022723"/>
    </source>
</evidence>
<dbReference type="EC" id="4.2.1.1" evidence="4"/>
<dbReference type="Pfam" id="PF00194">
    <property type="entry name" value="Carb_anhydrase"/>
    <property type="match status" value="1"/>
</dbReference>
<name>A0AAN7Z5E3_9COLE</name>
<keyword evidence="5" id="KW-0812">Transmembrane</keyword>
<comment type="catalytic activity">
    <reaction evidence="4">
        <text>hydrogencarbonate + H(+) = CO2 + H2O</text>
        <dbReference type="Rhea" id="RHEA:10748"/>
        <dbReference type="ChEBI" id="CHEBI:15377"/>
        <dbReference type="ChEBI" id="CHEBI:15378"/>
        <dbReference type="ChEBI" id="CHEBI:16526"/>
        <dbReference type="ChEBI" id="CHEBI:17544"/>
        <dbReference type="EC" id="4.2.1.1"/>
    </reaction>
</comment>
<dbReference type="SUPFAM" id="SSF51069">
    <property type="entry name" value="Carbonic anhydrase"/>
    <property type="match status" value="1"/>
</dbReference>
<dbReference type="GO" id="GO:0005737">
    <property type="term" value="C:cytoplasm"/>
    <property type="evidence" value="ECO:0007669"/>
    <property type="project" value="TreeGrafter"/>
</dbReference>
<dbReference type="InterPro" id="IPR018338">
    <property type="entry name" value="Carbonic_anhydrase_a-class_CS"/>
</dbReference>
<feature type="transmembrane region" description="Helical" evidence="5">
    <location>
        <begin position="12"/>
        <end position="34"/>
    </location>
</feature>
<dbReference type="AlphaFoldDB" id="A0AAN7Z5E3"/>
<accession>A0AAN7Z5E3</accession>
<comment type="function">
    <text evidence="4">Reversible hydration of carbon dioxide.</text>
</comment>
<keyword evidence="4" id="KW-0456">Lyase</keyword>
<evidence type="ECO:0000256" key="1">
    <source>
        <dbReference type="ARBA" id="ARBA00010718"/>
    </source>
</evidence>
<dbReference type="Gene3D" id="3.10.200.10">
    <property type="entry name" value="Alpha carbonic anhydrase"/>
    <property type="match status" value="1"/>
</dbReference>
<dbReference type="PANTHER" id="PTHR18952:SF124">
    <property type="entry name" value="CARBONIC ANHYDRASE 7"/>
    <property type="match status" value="1"/>
</dbReference>
<keyword evidence="3 4" id="KW-0862">Zinc</keyword>
<protein>
    <recommendedName>
        <fullName evidence="4">Carbonic anhydrase</fullName>
        <ecNumber evidence="4">4.2.1.1</ecNumber>
    </recommendedName>
</protein>
<evidence type="ECO:0000256" key="4">
    <source>
        <dbReference type="RuleBase" id="RU367011"/>
    </source>
</evidence>
<evidence type="ECO:0000256" key="5">
    <source>
        <dbReference type="SAM" id="Phobius"/>
    </source>
</evidence>
<evidence type="ECO:0000313" key="8">
    <source>
        <dbReference type="Proteomes" id="UP001329430"/>
    </source>
</evidence>
<comment type="similarity">
    <text evidence="1 4">Belongs to the alpha-carbonic anhydrase family.</text>
</comment>
<dbReference type="InterPro" id="IPR023561">
    <property type="entry name" value="Carbonic_anhydrase_a-class"/>
</dbReference>
<dbReference type="GO" id="GO:0004089">
    <property type="term" value="F:carbonate dehydratase activity"/>
    <property type="evidence" value="ECO:0007669"/>
    <property type="project" value="UniProtKB-UniRule"/>
</dbReference>
<reference evidence="7 8" key="1">
    <citation type="journal article" date="2024" name="Insects">
        <title>An Improved Chromosome-Level Genome Assembly of the Firefly Pyrocoelia pectoralis.</title>
        <authorList>
            <person name="Fu X."/>
            <person name="Meyer-Rochow V.B."/>
            <person name="Ballantyne L."/>
            <person name="Zhu X."/>
        </authorList>
    </citation>
    <scope>NUCLEOTIDE SEQUENCE [LARGE SCALE GENOMIC DNA]</scope>
    <source>
        <strain evidence="7">XCY_ONT2</strain>
    </source>
</reference>
<evidence type="ECO:0000259" key="6">
    <source>
        <dbReference type="PROSITE" id="PS51144"/>
    </source>
</evidence>
<dbReference type="GO" id="GO:0008270">
    <property type="term" value="F:zinc ion binding"/>
    <property type="evidence" value="ECO:0007669"/>
    <property type="project" value="UniProtKB-UniRule"/>
</dbReference>
<feature type="domain" description="Alpha-carbonic anhydrase" evidence="6">
    <location>
        <begin position="30"/>
        <end position="281"/>
    </location>
</feature>
<keyword evidence="5" id="KW-1133">Transmembrane helix</keyword>
<sequence>MLVRAQRESYRAVSLICLSHNLSSILFTVTVIGISNLHSSKCNLYMYLFLVHHNGSRQSPINIDIPDAPTRRALPLKWNYGYNSAPQKMYLTNTGHSLTLTVTHTEPLQLSSGTLSIPYKFEQLHFHWGENDGIGSEHLVNGFQYPMEMHLVHSQNVRKDIDNLAVVAFLFRVMPTPNPALQALVDAASCLKDPTKLQEEVTPFALTELLPDWDYSYFTYNGSLTTPPYTESVTWIISAILLDISRSQLEVFREVAKAHKDLKNNYRCVQNINQRLVDFVQVYSDKYN</sequence>
<dbReference type="InterPro" id="IPR036398">
    <property type="entry name" value="CA_dom_sf"/>
</dbReference>